<accession>A0A933E900</accession>
<keyword evidence="2" id="KW-0489">Methyltransferase</keyword>
<gene>
    <name evidence="2" type="ORF">HY618_03855</name>
</gene>
<dbReference type="CDD" id="cd02440">
    <property type="entry name" value="AdoMet_MTases"/>
    <property type="match status" value="1"/>
</dbReference>
<keyword evidence="2" id="KW-0808">Transferase</keyword>
<sequence length="210" mass="23021">MPESQPTSEWTGWRGRIGARYLGGPMRKLEDRWFLGSQVFLGGVFAVLRGGETVLDVGTGSGYCRLEIAERLGTGEVICLDLSDEMLAHLETGAKRKGLREMIRIRKADACSSGLGEGSVDLAVSVGVFHELPRPDLALAEMRRVLKPGGWAMMLDFRNTWFGRLVAGTHRAETHGPFSEEELSQLFLAAGFQNVQVAPVKHALIGRGQR</sequence>
<dbReference type="InterPro" id="IPR029063">
    <property type="entry name" value="SAM-dependent_MTases_sf"/>
</dbReference>
<protein>
    <submittedName>
        <fullName evidence="2">Class I SAM-dependent methyltransferase</fullName>
    </submittedName>
</protein>
<evidence type="ECO:0000313" key="2">
    <source>
        <dbReference type="EMBL" id="MBI4251573.1"/>
    </source>
</evidence>
<dbReference type="Pfam" id="PF08241">
    <property type="entry name" value="Methyltransf_11"/>
    <property type="match status" value="1"/>
</dbReference>
<dbReference type="PANTHER" id="PTHR43591">
    <property type="entry name" value="METHYLTRANSFERASE"/>
    <property type="match status" value="1"/>
</dbReference>
<feature type="domain" description="Methyltransferase type 11" evidence="1">
    <location>
        <begin position="55"/>
        <end position="153"/>
    </location>
</feature>
<dbReference type="Proteomes" id="UP000752292">
    <property type="component" value="Unassembled WGS sequence"/>
</dbReference>
<proteinExistence type="predicted"/>
<dbReference type="AlphaFoldDB" id="A0A933E900"/>
<evidence type="ECO:0000259" key="1">
    <source>
        <dbReference type="Pfam" id="PF08241"/>
    </source>
</evidence>
<dbReference type="EMBL" id="JACQRX010000170">
    <property type="protein sequence ID" value="MBI4251573.1"/>
    <property type="molecule type" value="Genomic_DNA"/>
</dbReference>
<dbReference type="GO" id="GO:0032259">
    <property type="term" value="P:methylation"/>
    <property type="evidence" value="ECO:0007669"/>
    <property type="project" value="UniProtKB-KW"/>
</dbReference>
<comment type="caution">
    <text evidence="2">The sequence shown here is derived from an EMBL/GenBank/DDBJ whole genome shotgun (WGS) entry which is preliminary data.</text>
</comment>
<reference evidence="2" key="1">
    <citation type="submission" date="2020-07" db="EMBL/GenBank/DDBJ databases">
        <title>Huge and variable diversity of episymbiotic CPR bacteria and DPANN archaea in groundwater ecosystems.</title>
        <authorList>
            <person name="He C.Y."/>
            <person name="Keren R."/>
            <person name="Whittaker M."/>
            <person name="Farag I.F."/>
            <person name="Doudna J."/>
            <person name="Cate J.H.D."/>
            <person name="Banfield J.F."/>
        </authorList>
    </citation>
    <scope>NUCLEOTIDE SEQUENCE</scope>
    <source>
        <strain evidence="2">NC_groundwater_1370_Ag_S-0.2um_69_93</strain>
    </source>
</reference>
<name>A0A933E900_UNCTE</name>
<dbReference type="SUPFAM" id="SSF53335">
    <property type="entry name" value="S-adenosyl-L-methionine-dependent methyltransferases"/>
    <property type="match status" value="1"/>
</dbReference>
<organism evidence="2 3">
    <name type="scientific">Tectimicrobiota bacterium</name>
    <dbReference type="NCBI Taxonomy" id="2528274"/>
    <lineage>
        <taxon>Bacteria</taxon>
        <taxon>Pseudomonadati</taxon>
        <taxon>Nitrospinota/Tectimicrobiota group</taxon>
        <taxon>Candidatus Tectimicrobiota</taxon>
    </lineage>
</organism>
<dbReference type="InterPro" id="IPR013216">
    <property type="entry name" value="Methyltransf_11"/>
</dbReference>
<evidence type="ECO:0000313" key="3">
    <source>
        <dbReference type="Proteomes" id="UP000752292"/>
    </source>
</evidence>
<dbReference type="GO" id="GO:0008757">
    <property type="term" value="F:S-adenosylmethionine-dependent methyltransferase activity"/>
    <property type="evidence" value="ECO:0007669"/>
    <property type="project" value="InterPro"/>
</dbReference>
<dbReference type="Gene3D" id="3.40.50.150">
    <property type="entry name" value="Vaccinia Virus protein VP39"/>
    <property type="match status" value="1"/>
</dbReference>